<evidence type="ECO:0000313" key="13">
    <source>
        <dbReference type="Proteomes" id="UP000007013"/>
    </source>
</evidence>
<evidence type="ECO:0000256" key="8">
    <source>
        <dbReference type="ARBA" id="ARBA00022989"/>
    </source>
</evidence>
<name>B1ZR08_OPITP</name>
<dbReference type="SUPFAM" id="SSF74653">
    <property type="entry name" value="TolA/TonB C-terminal domain"/>
    <property type="match status" value="1"/>
</dbReference>
<keyword evidence="6" id="KW-0812">Transmembrane</keyword>
<evidence type="ECO:0000256" key="7">
    <source>
        <dbReference type="ARBA" id="ARBA00022927"/>
    </source>
</evidence>
<dbReference type="GO" id="GO:0005886">
    <property type="term" value="C:plasma membrane"/>
    <property type="evidence" value="ECO:0007669"/>
    <property type="project" value="UniProtKB-SubCell"/>
</dbReference>
<keyword evidence="9" id="KW-0472">Membrane</keyword>
<feature type="chain" id="PRO_5002772618" evidence="10">
    <location>
        <begin position="21"/>
        <end position="112"/>
    </location>
</feature>
<dbReference type="NCBIfam" id="TIGR01352">
    <property type="entry name" value="tonB_Cterm"/>
    <property type="match status" value="1"/>
</dbReference>
<proteinExistence type="inferred from homology"/>
<evidence type="ECO:0000256" key="9">
    <source>
        <dbReference type="ARBA" id="ARBA00023136"/>
    </source>
</evidence>
<evidence type="ECO:0000256" key="4">
    <source>
        <dbReference type="ARBA" id="ARBA00022475"/>
    </source>
</evidence>
<gene>
    <name evidence="12" type="ordered locus">Oter_0385</name>
</gene>
<dbReference type="InterPro" id="IPR037682">
    <property type="entry name" value="TonB_C"/>
</dbReference>
<keyword evidence="3" id="KW-0813">Transport</keyword>
<comment type="similarity">
    <text evidence="2">Belongs to the TonB family.</text>
</comment>
<dbReference type="Pfam" id="PF03544">
    <property type="entry name" value="TonB_C"/>
    <property type="match status" value="1"/>
</dbReference>
<dbReference type="EMBL" id="CP001032">
    <property type="protein sequence ID" value="ACB73675.1"/>
    <property type="molecule type" value="Genomic_DNA"/>
</dbReference>
<evidence type="ECO:0000256" key="5">
    <source>
        <dbReference type="ARBA" id="ARBA00022519"/>
    </source>
</evidence>
<dbReference type="GO" id="GO:0055085">
    <property type="term" value="P:transmembrane transport"/>
    <property type="evidence" value="ECO:0007669"/>
    <property type="project" value="InterPro"/>
</dbReference>
<dbReference type="RefSeq" id="WP_012373213.1">
    <property type="nucleotide sequence ID" value="NC_010571.1"/>
</dbReference>
<keyword evidence="13" id="KW-1185">Reference proteome</keyword>
<organism evidence="12 13">
    <name type="scientific">Opitutus terrae (strain DSM 11246 / JCM 15787 / PB90-1)</name>
    <dbReference type="NCBI Taxonomy" id="452637"/>
    <lineage>
        <taxon>Bacteria</taxon>
        <taxon>Pseudomonadati</taxon>
        <taxon>Verrucomicrobiota</taxon>
        <taxon>Opitutia</taxon>
        <taxon>Opitutales</taxon>
        <taxon>Opitutaceae</taxon>
        <taxon>Opitutus</taxon>
    </lineage>
</organism>
<protein>
    <submittedName>
        <fullName evidence="12">TonB family protein</fullName>
    </submittedName>
</protein>
<dbReference type="InterPro" id="IPR006260">
    <property type="entry name" value="TonB/TolA_C"/>
</dbReference>
<dbReference type="PANTHER" id="PTHR33446">
    <property type="entry name" value="PROTEIN TONB-RELATED"/>
    <property type="match status" value="1"/>
</dbReference>
<accession>B1ZR08</accession>
<keyword evidence="10" id="KW-0732">Signal</keyword>
<dbReference type="AlphaFoldDB" id="B1ZR08"/>
<dbReference type="STRING" id="452637.Oter_0385"/>
<keyword evidence="5" id="KW-0997">Cell inner membrane</keyword>
<feature type="signal peptide" evidence="10">
    <location>
        <begin position="1"/>
        <end position="20"/>
    </location>
</feature>
<dbReference type="PROSITE" id="PS52015">
    <property type="entry name" value="TONB_CTD"/>
    <property type="match status" value="1"/>
</dbReference>
<evidence type="ECO:0000256" key="1">
    <source>
        <dbReference type="ARBA" id="ARBA00004383"/>
    </source>
</evidence>
<sequence>MKRFFAACLAACLLSPVVLAAVQENPVPVRTVKPNYPRELREAGVSGVVMVKCMIDEQGNVAETTVLKSSNEKFDPPAVEALKKWKFKPARQDGKPVAIHVTIPIKFTVNES</sequence>
<keyword evidence="7" id="KW-0653">Protein transport</keyword>
<evidence type="ECO:0000256" key="3">
    <source>
        <dbReference type="ARBA" id="ARBA00022448"/>
    </source>
</evidence>
<dbReference type="eggNOG" id="COG0810">
    <property type="taxonomic scope" value="Bacteria"/>
</dbReference>
<keyword evidence="8" id="KW-1133">Transmembrane helix</keyword>
<evidence type="ECO:0000313" key="12">
    <source>
        <dbReference type="EMBL" id="ACB73675.1"/>
    </source>
</evidence>
<dbReference type="OrthoDB" id="190496at2"/>
<dbReference type="Gene3D" id="3.30.1150.10">
    <property type="match status" value="1"/>
</dbReference>
<comment type="subcellular location">
    <subcellularLocation>
        <location evidence="1">Cell inner membrane</location>
        <topology evidence="1">Single-pass membrane protein</topology>
        <orientation evidence="1">Periplasmic side</orientation>
    </subcellularLocation>
</comment>
<evidence type="ECO:0000256" key="10">
    <source>
        <dbReference type="SAM" id="SignalP"/>
    </source>
</evidence>
<evidence type="ECO:0000256" key="2">
    <source>
        <dbReference type="ARBA" id="ARBA00006555"/>
    </source>
</evidence>
<evidence type="ECO:0000259" key="11">
    <source>
        <dbReference type="PROSITE" id="PS52015"/>
    </source>
</evidence>
<dbReference type="InterPro" id="IPR051045">
    <property type="entry name" value="TonB-dependent_transducer"/>
</dbReference>
<feature type="domain" description="TonB C-terminal" evidence="11">
    <location>
        <begin position="21"/>
        <end position="112"/>
    </location>
</feature>
<dbReference type="Proteomes" id="UP000007013">
    <property type="component" value="Chromosome"/>
</dbReference>
<dbReference type="HOGENOM" id="CLU_1924261_0_0_0"/>
<dbReference type="GO" id="GO:0015031">
    <property type="term" value="P:protein transport"/>
    <property type="evidence" value="ECO:0007669"/>
    <property type="project" value="UniProtKB-KW"/>
</dbReference>
<dbReference type="KEGG" id="ote:Oter_0385"/>
<keyword evidence="4" id="KW-1003">Cell membrane</keyword>
<reference evidence="12 13" key="1">
    <citation type="journal article" date="2011" name="J. Bacteriol.">
        <title>Genome sequence of the verrucomicrobium Opitutus terrae PB90-1, an abundant inhabitant of rice paddy soil ecosystems.</title>
        <authorList>
            <person name="van Passel M.W."/>
            <person name="Kant R."/>
            <person name="Palva A."/>
            <person name="Copeland A."/>
            <person name="Lucas S."/>
            <person name="Lapidus A."/>
            <person name="Glavina del Rio T."/>
            <person name="Pitluck S."/>
            <person name="Goltsman E."/>
            <person name="Clum A."/>
            <person name="Sun H."/>
            <person name="Schmutz J."/>
            <person name="Larimer F.W."/>
            <person name="Land M.L."/>
            <person name="Hauser L."/>
            <person name="Kyrpides N."/>
            <person name="Mikhailova N."/>
            <person name="Richardson P.P."/>
            <person name="Janssen P.H."/>
            <person name="de Vos W.M."/>
            <person name="Smidt H."/>
        </authorList>
    </citation>
    <scope>NUCLEOTIDE SEQUENCE [LARGE SCALE GENOMIC DNA]</scope>
    <source>
        <strain evidence="13">DSM 11246 / JCM 15787 / PB90-1</strain>
    </source>
</reference>
<evidence type="ECO:0000256" key="6">
    <source>
        <dbReference type="ARBA" id="ARBA00022692"/>
    </source>
</evidence>